<evidence type="ECO:0000256" key="1">
    <source>
        <dbReference type="ARBA" id="ARBA00004606"/>
    </source>
</evidence>
<protein>
    <recommendedName>
        <fullName evidence="4">N-acetylgalactosaminide beta-1,3-galactosyltransferase</fullName>
        <ecNumber evidence="4">2.4.1.122</ecNumber>
    </recommendedName>
</protein>
<evidence type="ECO:0000313" key="15">
    <source>
        <dbReference type="Proteomes" id="UP000245884"/>
    </source>
</evidence>
<dbReference type="PANTHER" id="PTHR23033">
    <property type="entry name" value="BETA1,3-GALACTOSYLTRANSFERASE"/>
    <property type="match status" value="1"/>
</dbReference>
<dbReference type="GO" id="GO:0016020">
    <property type="term" value="C:membrane"/>
    <property type="evidence" value="ECO:0007669"/>
    <property type="project" value="UniProtKB-SubCell"/>
</dbReference>
<keyword evidence="11 12" id="KW-0472">Membrane</keyword>
<organism evidence="14 15">
    <name type="scientific">Jaminaea rosea</name>
    <dbReference type="NCBI Taxonomy" id="1569628"/>
    <lineage>
        <taxon>Eukaryota</taxon>
        <taxon>Fungi</taxon>
        <taxon>Dikarya</taxon>
        <taxon>Basidiomycota</taxon>
        <taxon>Ustilaginomycotina</taxon>
        <taxon>Exobasidiomycetes</taxon>
        <taxon>Microstromatales</taxon>
        <taxon>Microstromatales incertae sedis</taxon>
        <taxon>Jaminaea</taxon>
    </lineage>
</organism>
<feature type="domain" description="Fringe-like glycosyltransferase" evidence="13">
    <location>
        <begin position="300"/>
        <end position="363"/>
    </location>
</feature>
<dbReference type="InterPro" id="IPR003378">
    <property type="entry name" value="Fringe-like_glycosylTrfase"/>
</dbReference>
<feature type="transmembrane region" description="Helical" evidence="12">
    <location>
        <begin position="110"/>
        <end position="131"/>
    </location>
</feature>
<evidence type="ECO:0000256" key="12">
    <source>
        <dbReference type="SAM" id="Phobius"/>
    </source>
</evidence>
<keyword evidence="9" id="KW-0735">Signal-anchor</keyword>
<dbReference type="PANTHER" id="PTHR23033:SF47">
    <property type="entry name" value="APPLE DOMAIN-CONTAINING PROTEIN-RELATED"/>
    <property type="match status" value="1"/>
</dbReference>
<sequence>MANGLNRHVLPHPLLLRRSMGAEHDDCDKVGFQDVDVDLEEDPAKDETSPPPMSSSALPLRPLRLVNGRRHSRETSLGRLDEENQGLLCDELELRSIDASHKKKREATRLVLCIGLTLTVLPLLILLNWLLGLISGSRFTWNRAISTLPSAHIWDSPPSPPVFPRFEDSVVLTVRTSATTLMHRLPLMLLESQTLPRRQDGREWEYIPNLVFYSDADTWIGQTHFVDILRNVSSDVKSLPEFNSSYSTIQSLLRTHQDPSKLVPSPLPLSGGYKGVNKGWLLDKWKFLPLHGDAYRHWPEAKWHVGIEDDTYLFWNQLVKWLKAKPHDEQKYYGAQMYLVNGSLPFAHGGAGYTISRALLRATYGLAPPSSAWEFEHSFTHYIRYSCCGDAELWRAFSLTKPSVTLSRPNWEEAGRSFRVEGLGRLVIEEREWCQPAFTLHHVGPWERVRLGRFKVDVEGRVGEDDFIRWVDLWDYFAARVIAQGDRKAWNAVPGDGIGQVVKGPSDAKSCSEACVRDQACFVWTWEYGSKQECEPTAAESASCHPPADFNPLLSRRPSFPRCHSRPGRRNATHRLWLGRGSHRQAEGQAVVRWKVRGPGSAGRCRE</sequence>
<evidence type="ECO:0000256" key="7">
    <source>
        <dbReference type="ARBA" id="ARBA00022692"/>
    </source>
</evidence>
<dbReference type="AlphaFoldDB" id="A0A316UVG9"/>
<accession>A0A316UVG9</accession>
<reference evidence="14 15" key="1">
    <citation type="journal article" date="2018" name="Mol. Biol. Evol.">
        <title>Broad Genomic Sampling Reveals a Smut Pathogenic Ancestry of the Fungal Clade Ustilaginomycotina.</title>
        <authorList>
            <person name="Kijpornyongpan T."/>
            <person name="Mondo S.J."/>
            <person name="Barry K."/>
            <person name="Sandor L."/>
            <person name="Lee J."/>
            <person name="Lipzen A."/>
            <person name="Pangilinan J."/>
            <person name="LaButti K."/>
            <person name="Hainaut M."/>
            <person name="Henrissat B."/>
            <person name="Grigoriev I.V."/>
            <person name="Spatafora J.W."/>
            <person name="Aime M.C."/>
        </authorList>
    </citation>
    <scope>NUCLEOTIDE SEQUENCE [LARGE SCALE GENOMIC DNA]</scope>
    <source>
        <strain evidence="14 15">MCA 5214</strain>
    </source>
</reference>
<evidence type="ECO:0000256" key="3">
    <source>
        <dbReference type="ARBA" id="ARBA00006462"/>
    </source>
</evidence>
<evidence type="ECO:0000256" key="2">
    <source>
        <dbReference type="ARBA" id="ARBA00004922"/>
    </source>
</evidence>
<proteinExistence type="inferred from homology"/>
<evidence type="ECO:0000256" key="5">
    <source>
        <dbReference type="ARBA" id="ARBA00022676"/>
    </source>
</evidence>
<dbReference type="GO" id="GO:0000166">
    <property type="term" value="F:nucleotide binding"/>
    <property type="evidence" value="ECO:0007669"/>
    <property type="project" value="UniProtKB-KW"/>
</dbReference>
<evidence type="ECO:0000256" key="8">
    <source>
        <dbReference type="ARBA" id="ARBA00022741"/>
    </source>
</evidence>
<gene>
    <name evidence="14" type="ORF">BDZ90DRAFT_105112</name>
</gene>
<dbReference type="InterPro" id="IPR026050">
    <property type="entry name" value="C1GALT1/C1GALT1_chp1"/>
</dbReference>
<keyword evidence="8" id="KW-0547">Nucleotide-binding</keyword>
<comment type="pathway">
    <text evidence="2">Protein modification; protein glycosylation.</text>
</comment>
<dbReference type="EMBL" id="KZ819663">
    <property type="protein sequence ID" value="PWN29300.1"/>
    <property type="molecule type" value="Genomic_DNA"/>
</dbReference>
<keyword evidence="7 12" id="KW-0812">Transmembrane</keyword>
<evidence type="ECO:0000313" key="14">
    <source>
        <dbReference type="EMBL" id="PWN29300.1"/>
    </source>
</evidence>
<evidence type="ECO:0000259" key="13">
    <source>
        <dbReference type="Pfam" id="PF02434"/>
    </source>
</evidence>
<name>A0A316UVG9_9BASI</name>
<dbReference type="GO" id="GO:0016263">
    <property type="term" value="F:glycoprotein-N-acetylgalactosamine 3-beta-galactosyltransferase activity"/>
    <property type="evidence" value="ECO:0007669"/>
    <property type="project" value="UniProtKB-EC"/>
</dbReference>
<dbReference type="EC" id="2.4.1.122" evidence="4"/>
<dbReference type="OrthoDB" id="414175at2759"/>
<keyword evidence="6" id="KW-0808">Transferase</keyword>
<comment type="similarity">
    <text evidence="3">Belongs to the glycosyltransferase 31 family. Beta3-Gal-T subfamily.</text>
</comment>
<keyword evidence="10 12" id="KW-1133">Transmembrane helix</keyword>
<dbReference type="Pfam" id="PF02434">
    <property type="entry name" value="Fringe"/>
    <property type="match status" value="1"/>
</dbReference>
<dbReference type="Gene3D" id="3.90.550.50">
    <property type="match status" value="1"/>
</dbReference>
<dbReference type="RefSeq" id="XP_025363912.1">
    <property type="nucleotide sequence ID" value="XM_025503175.1"/>
</dbReference>
<dbReference type="GeneID" id="37024998"/>
<comment type="subcellular location">
    <subcellularLocation>
        <location evidence="1">Membrane</location>
        <topology evidence="1">Single-pass type II membrane protein</topology>
    </subcellularLocation>
</comment>
<keyword evidence="5" id="KW-0328">Glycosyltransferase</keyword>
<evidence type="ECO:0000256" key="9">
    <source>
        <dbReference type="ARBA" id="ARBA00022968"/>
    </source>
</evidence>
<evidence type="ECO:0000256" key="10">
    <source>
        <dbReference type="ARBA" id="ARBA00022989"/>
    </source>
</evidence>
<dbReference type="Proteomes" id="UP000245884">
    <property type="component" value="Unassembled WGS sequence"/>
</dbReference>
<evidence type="ECO:0000256" key="4">
    <source>
        <dbReference type="ARBA" id="ARBA00012557"/>
    </source>
</evidence>
<keyword evidence="15" id="KW-1185">Reference proteome</keyword>
<evidence type="ECO:0000256" key="6">
    <source>
        <dbReference type="ARBA" id="ARBA00022679"/>
    </source>
</evidence>
<evidence type="ECO:0000256" key="11">
    <source>
        <dbReference type="ARBA" id="ARBA00023136"/>
    </source>
</evidence>